<dbReference type="OrthoDB" id="3433125at2759"/>
<dbReference type="KEGG" id="trg:TRUGW13939_05854"/>
<feature type="compositionally biased region" description="Basic and acidic residues" evidence="1">
    <location>
        <begin position="76"/>
        <end position="92"/>
    </location>
</feature>
<accession>A0A7H8QXN9</accession>
<feature type="region of interest" description="Disordered" evidence="1">
    <location>
        <begin position="39"/>
        <end position="145"/>
    </location>
</feature>
<dbReference type="PANTHER" id="PTHR38887:SF1">
    <property type="entry name" value="RAS MODIFICATION PROTEIN ERF4"/>
    <property type="match status" value="1"/>
</dbReference>
<proteinExistence type="predicted"/>
<name>A0A7H8QXN9_TALRU</name>
<dbReference type="InterPro" id="IPR053221">
    <property type="entry name" value="Burnettramic_acid_biosynth"/>
</dbReference>
<evidence type="ECO:0000313" key="3">
    <source>
        <dbReference type="Proteomes" id="UP000509510"/>
    </source>
</evidence>
<dbReference type="AlphaFoldDB" id="A0A7H8QXN9"/>
<sequence>MLGSGGRGRGRGNGGPIGLLISGVTSGVGLVSEVKAYKKAKKEALKEHEEHGDREEAHSSNDYSRHVSRSRSPRPLADDNHQQRDIGLHELHGSLPENTTPYSSEAPPSYDPSHHGEEDGYFGNEKISTYPDERGNLGAESSNTSLRDAEHSLNLAQDAIERTWQLEEAQEAAVEQLEKTKARKSKQGVANPDKVIAAFLERVQPHGIESMNYRPGKLTHPVAIPQRRPKSKDRGFVGAYAPELENVGIDQKSWLDFLETLNEASLANPWINAINLAGLAASPLPIFASQAISIALLVATSIAIEVQTRYRQNHALDRLNKEYFRPRGLYCLVMTWNPTKFNDKTVANINSIIQNNINGNSDGRMSHKFQASNGITNGVTNGLETMETAELIFPELDLISKATTGDQKGFKKKLGRGKAFVDDYMDRRAQAKFAAANPGGPLMPQGKPTFSSKYADPTHNNNPLANNSMMGGPLGGGFGGFGGRGRGGGGLLGLVGSLGQQQQQPNRYDNQLVNNMQYEQDMRYGGGPNSGYYDRRGFNQYQQQGSMSLEQEQESLKQLNQQQITEEYFKRGAKLTNLFGSKVLYLMVVNMPTEQEMEEAHQITNQWDVQGNPEQYATTYNY</sequence>
<keyword evidence="3" id="KW-1185">Reference proteome</keyword>
<gene>
    <name evidence="2" type="ORF">TRUGW13939_05854</name>
</gene>
<feature type="region of interest" description="Disordered" evidence="1">
    <location>
        <begin position="1"/>
        <end position="22"/>
    </location>
</feature>
<dbReference type="EMBL" id="CP055900">
    <property type="protein sequence ID" value="QKX58727.1"/>
    <property type="molecule type" value="Genomic_DNA"/>
</dbReference>
<dbReference type="GeneID" id="55993351"/>
<dbReference type="RefSeq" id="XP_035344905.1">
    <property type="nucleotide sequence ID" value="XM_035489012.1"/>
</dbReference>
<dbReference type="PANTHER" id="PTHR38887">
    <property type="entry name" value="CHROMOSOME 21, WHOLE GENOME SHOTGUN SEQUENCE"/>
    <property type="match status" value="1"/>
</dbReference>
<reference evidence="3" key="1">
    <citation type="submission" date="2020-06" db="EMBL/GenBank/DDBJ databases">
        <title>A chromosome-scale genome assembly of Talaromyces rugulosus W13939.</title>
        <authorList>
            <person name="Wang B."/>
            <person name="Guo L."/>
            <person name="Ye K."/>
            <person name="Wang L."/>
        </authorList>
    </citation>
    <scope>NUCLEOTIDE SEQUENCE [LARGE SCALE GENOMIC DNA]</scope>
    <source>
        <strain evidence="3">W13939</strain>
    </source>
</reference>
<dbReference type="Proteomes" id="UP000509510">
    <property type="component" value="Chromosome III"/>
</dbReference>
<evidence type="ECO:0000313" key="2">
    <source>
        <dbReference type="EMBL" id="QKX58727.1"/>
    </source>
</evidence>
<organism evidence="2 3">
    <name type="scientific">Talaromyces rugulosus</name>
    <name type="common">Penicillium rugulosum</name>
    <dbReference type="NCBI Taxonomy" id="121627"/>
    <lineage>
        <taxon>Eukaryota</taxon>
        <taxon>Fungi</taxon>
        <taxon>Dikarya</taxon>
        <taxon>Ascomycota</taxon>
        <taxon>Pezizomycotina</taxon>
        <taxon>Eurotiomycetes</taxon>
        <taxon>Eurotiomycetidae</taxon>
        <taxon>Eurotiales</taxon>
        <taxon>Trichocomaceae</taxon>
        <taxon>Talaromyces</taxon>
        <taxon>Talaromyces sect. Islandici</taxon>
    </lineage>
</organism>
<evidence type="ECO:0000256" key="1">
    <source>
        <dbReference type="SAM" id="MobiDB-lite"/>
    </source>
</evidence>
<protein>
    <submittedName>
        <fullName evidence="2">Uncharacterized protein</fullName>
    </submittedName>
</protein>
<feature type="compositionally biased region" description="Gly residues" evidence="1">
    <location>
        <begin position="1"/>
        <end position="17"/>
    </location>
</feature>
<feature type="compositionally biased region" description="Basic and acidic residues" evidence="1">
    <location>
        <begin position="42"/>
        <end position="65"/>
    </location>
</feature>